<gene>
    <name evidence="7" type="primary">yfkJ</name>
    <name evidence="6" type="ORF">HQ47_00410</name>
    <name evidence="7" type="ORF">NCTC11632_00338</name>
</gene>
<reference evidence="6 8" key="1">
    <citation type="submission" date="2014-09" db="EMBL/GenBank/DDBJ databases">
        <title>Draft Genome Sequence of Porphyromonas macacae COT-192_OH2859.</title>
        <authorList>
            <person name="Wallis C."/>
            <person name="Deusch O."/>
            <person name="O'Flynn C."/>
            <person name="Davis I."/>
            <person name="Horsfall A."/>
            <person name="Kirkwood N."/>
            <person name="Harris S."/>
            <person name="Eisen J.A."/>
            <person name="Coil D.A."/>
            <person name="Darling A.E."/>
            <person name="Jospin G."/>
            <person name="Alexiev A."/>
        </authorList>
    </citation>
    <scope>NUCLEOTIDE SEQUENCE [LARGE SCALE GENOMIC DNA]</scope>
    <source>
        <strain evidence="8">COT-192 OH2859</strain>
        <strain evidence="6">COT-192_OH2859</strain>
    </source>
</reference>
<evidence type="ECO:0000313" key="9">
    <source>
        <dbReference type="Proteomes" id="UP000254156"/>
    </source>
</evidence>
<dbReference type="InterPro" id="IPR023485">
    <property type="entry name" value="Ptyr_pPase"/>
</dbReference>
<feature type="active site" evidence="4">
    <location>
        <position position="15"/>
    </location>
</feature>
<dbReference type="InterPro" id="IPR036196">
    <property type="entry name" value="Ptyr_pPase_sf"/>
</dbReference>
<dbReference type="PANTHER" id="PTHR47439:SF1">
    <property type="entry name" value="ACID PHOSPHATASE"/>
    <property type="match status" value="1"/>
</dbReference>
<keyword evidence="2 7" id="KW-0378">Hydrolase</keyword>
<feature type="domain" description="Phosphotyrosine protein phosphatase I" evidence="5">
    <location>
        <begin position="3"/>
        <end position="152"/>
    </location>
</feature>
<evidence type="ECO:0000256" key="3">
    <source>
        <dbReference type="ARBA" id="ARBA00022912"/>
    </source>
</evidence>
<dbReference type="Proteomes" id="UP000030103">
    <property type="component" value="Unassembled WGS sequence"/>
</dbReference>
<dbReference type="EMBL" id="UGTF01000002">
    <property type="protein sequence ID" value="SUB88275.1"/>
    <property type="molecule type" value="Genomic_DNA"/>
</dbReference>
<comment type="similarity">
    <text evidence="1">Belongs to the low molecular weight phosphotyrosine protein phosphatase family.</text>
</comment>
<dbReference type="Proteomes" id="UP000254156">
    <property type="component" value="Unassembled WGS sequence"/>
</dbReference>
<keyword evidence="8" id="KW-1185">Reference proteome</keyword>
<proteinExistence type="inferred from homology"/>
<evidence type="ECO:0000256" key="2">
    <source>
        <dbReference type="ARBA" id="ARBA00022801"/>
    </source>
</evidence>
<dbReference type="InterPro" id="IPR017867">
    <property type="entry name" value="Tyr_phospatase_low_mol_wt"/>
</dbReference>
<keyword evidence="3" id="KW-0904">Protein phosphatase</keyword>
<protein>
    <submittedName>
        <fullName evidence="7">Low molecular weight protein-tyrosine-phosphatase yfkJ</fullName>
        <ecNumber evidence="7">3.1.3.48</ecNumber>
    </submittedName>
    <submittedName>
        <fullName evidence="6">Phosphotyrosine protein phosphatase</fullName>
    </submittedName>
</protein>
<dbReference type="eggNOG" id="COG0394">
    <property type="taxonomic scope" value="Bacteria"/>
</dbReference>
<dbReference type="SMART" id="SM00226">
    <property type="entry name" value="LMWPc"/>
    <property type="match status" value="1"/>
</dbReference>
<sequence length="157" mass="17911">MKIKILFVCLGNICRSPAAEGIFKSYIKGKDVEHLFEIDSAGLSGYHEGELPDRRMRAHASRRGYDLTSYSRPVRYDDFEYFDLIVGMDESNRSGLKDLAPTQQATERIYLMTDFCPDCIMDHIPDPYYGGADGFELVIDLIEQCCEPLLNFALQNH</sequence>
<dbReference type="AlphaFoldDB" id="A0A0A2EIS6"/>
<evidence type="ECO:0000259" key="5">
    <source>
        <dbReference type="SMART" id="SM00226"/>
    </source>
</evidence>
<evidence type="ECO:0000256" key="1">
    <source>
        <dbReference type="ARBA" id="ARBA00011063"/>
    </source>
</evidence>
<evidence type="ECO:0000313" key="8">
    <source>
        <dbReference type="Proteomes" id="UP000030103"/>
    </source>
</evidence>
<dbReference type="GO" id="GO:0004725">
    <property type="term" value="F:protein tyrosine phosphatase activity"/>
    <property type="evidence" value="ECO:0007669"/>
    <property type="project" value="UniProtKB-EC"/>
</dbReference>
<dbReference type="FunFam" id="3.40.50.2300:FF:000113">
    <property type="entry name" value="Low molecular weight protein-tyrosine-phosphatase"/>
    <property type="match status" value="1"/>
</dbReference>
<dbReference type="EMBL" id="JRFA01000002">
    <property type="protein sequence ID" value="KGN76294.1"/>
    <property type="molecule type" value="Genomic_DNA"/>
</dbReference>
<organism evidence="6 8">
    <name type="scientific">Porphyromonas macacae</name>
    <dbReference type="NCBI Taxonomy" id="28115"/>
    <lineage>
        <taxon>Bacteria</taxon>
        <taxon>Pseudomonadati</taxon>
        <taxon>Bacteroidota</taxon>
        <taxon>Bacteroidia</taxon>
        <taxon>Bacteroidales</taxon>
        <taxon>Porphyromonadaceae</taxon>
        <taxon>Porphyromonas</taxon>
    </lineage>
</organism>
<dbReference type="Gene3D" id="3.40.50.2300">
    <property type="match status" value="1"/>
</dbReference>
<dbReference type="SUPFAM" id="SSF52788">
    <property type="entry name" value="Phosphotyrosine protein phosphatases I"/>
    <property type="match status" value="1"/>
</dbReference>
<dbReference type="Pfam" id="PF01451">
    <property type="entry name" value="LMWPc"/>
    <property type="match status" value="1"/>
</dbReference>
<feature type="active site" description="Proton donor" evidence="4">
    <location>
        <position position="126"/>
    </location>
</feature>
<reference evidence="7 9" key="2">
    <citation type="submission" date="2018-06" db="EMBL/GenBank/DDBJ databases">
        <authorList>
            <consortium name="Pathogen Informatics"/>
            <person name="Doyle S."/>
        </authorList>
    </citation>
    <scope>NUCLEOTIDE SEQUENCE [LARGE SCALE GENOMIC DNA]</scope>
    <source>
        <strain evidence="7 9">NCTC11632</strain>
    </source>
</reference>
<feature type="active site" description="Nucleophile" evidence="4">
    <location>
        <position position="9"/>
    </location>
</feature>
<name>A0A0A2EIS6_9PORP</name>
<dbReference type="CDD" id="cd16343">
    <property type="entry name" value="LMWPTP"/>
    <property type="match status" value="1"/>
</dbReference>
<evidence type="ECO:0000313" key="6">
    <source>
        <dbReference type="EMBL" id="KGN76294.1"/>
    </source>
</evidence>
<dbReference type="STRING" id="28115.HQ47_00410"/>
<dbReference type="PANTHER" id="PTHR47439">
    <property type="entry name" value="LOW MOLECULAR WEIGHT PHOSPHOTYROSINE PROTEIN PHOSPHATASE-RELATED"/>
    <property type="match status" value="1"/>
</dbReference>
<dbReference type="PRINTS" id="PR00719">
    <property type="entry name" value="LMWPTPASE"/>
</dbReference>
<dbReference type="EC" id="3.1.3.48" evidence="7"/>
<dbReference type="InterPro" id="IPR052995">
    <property type="entry name" value="LMW-PTP"/>
</dbReference>
<evidence type="ECO:0000313" key="7">
    <source>
        <dbReference type="EMBL" id="SUB88275.1"/>
    </source>
</evidence>
<accession>A0A0A2EIS6</accession>
<dbReference type="OrthoDB" id="9784339at2"/>
<evidence type="ECO:0000256" key="4">
    <source>
        <dbReference type="PIRSR" id="PIRSR617867-1"/>
    </source>
</evidence>
<dbReference type="RefSeq" id="WP_036872531.1">
    <property type="nucleotide sequence ID" value="NZ_JASBZX010000009.1"/>
</dbReference>